<evidence type="ECO:0008006" key="3">
    <source>
        <dbReference type="Google" id="ProtNLM"/>
    </source>
</evidence>
<dbReference type="SUPFAM" id="SSF56784">
    <property type="entry name" value="HAD-like"/>
    <property type="match status" value="1"/>
</dbReference>
<dbReference type="InterPro" id="IPR036412">
    <property type="entry name" value="HAD-like_sf"/>
</dbReference>
<reference evidence="1 2" key="1">
    <citation type="submission" date="2016-10" db="EMBL/GenBank/DDBJ databases">
        <authorList>
            <person name="de Groot N.N."/>
        </authorList>
    </citation>
    <scope>NUCLEOTIDE SEQUENCE [LARGE SCALE GENOMIC DNA]</scope>
    <source>
        <strain evidence="1 2">DSM 22012</strain>
    </source>
</reference>
<name>A0A1H5XT84_9GAMM</name>
<accession>A0A1H5XT84</accession>
<evidence type="ECO:0000313" key="2">
    <source>
        <dbReference type="Proteomes" id="UP000236745"/>
    </source>
</evidence>
<keyword evidence="2" id="KW-1185">Reference proteome</keyword>
<protein>
    <recommendedName>
        <fullName evidence="3">Haloacid dehalogenase-like hydrolase</fullName>
    </recommendedName>
</protein>
<dbReference type="Proteomes" id="UP000236745">
    <property type="component" value="Unassembled WGS sequence"/>
</dbReference>
<dbReference type="AlphaFoldDB" id="A0A1H5XT84"/>
<evidence type="ECO:0000313" key="1">
    <source>
        <dbReference type="EMBL" id="SEG14872.1"/>
    </source>
</evidence>
<dbReference type="EMBL" id="FNVQ01000001">
    <property type="protein sequence ID" value="SEG14872.1"/>
    <property type="molecule type" value="Genomic_DNA"/>
</dbReference>
<gene>
    <name evidence="1" type="ORF">SAMN05444390_1011494</name>
</gene>
<organism evidence="1 2">
    <name type="scientific">Marinobacterium lutimaris</name>
    <dbReference type="NCBI Taxonomy" id="568106"/>
    <lineage>
        <taxon>Bacteria</taxon>
        <taxon>Pseudomonadati</taxon>
        <taxon>Pseudomonadota</taxon>
        <taxon>Gammaproteobacteria</taxon>
        <taxon>Oceanospirillales</taxon>
        <taxon>Oceanospirillaceae</taxon>
        <taxon>Marinobacterium</taxon>
    </lineage>
</organism>
<proteinExistence type="predicted"/>
<sequence length="115" mass="12416">MRAGVNPGARRYAPAAAIYVDVDATLLLGGCVNTTLVAWCRRQKAAGYSLVLWSSRGEAHARRAAKRAGAVDLFDAILSKPGYVVDDKQTRWMQYVTTVPVVPDADLPALQVDEA</sequence>